<evidence type="ECO:0000313" key="9">
    <source>
        <dbReference type="EMBL" id="KAK7753032.1"/>
    </source>
</evidence>
<proteinExistence type="inferred from homology"/>
<feature type="compositionally biased region" description="Basic and acidic residues" evidence="6">
    <location>
        <begin position="77"/>
        <end position="93"/>
    </location>
</feature>
<dbReference type="FunFam" id="1.20.1250.20:FF:000011">
    <property type="entry name" value="MFS multidrug transporter, putative"/>
    <property type="match status" value="1"/>
</dbReference>
<name>A0AAN9YSL1_9PEZI</name>
<feature type="transmembrane region" description="Helical" evidence="7">
    <location>
        <begin position="395"/>
        <end position="420"/>
    </location>
</feature>
<dbReference type="EMBL" id="JAKJXP020000032">
    <property type="protein sequence ID" value="KAK7753032.1"/>
    <property type="molecule type" value="Genomic_DNA"/>
</dbReference>
<dbReference type="Pfam" id="PF07690">
    <property type="entry name" value="MFS_1"/>
    <property type="match status" value="1"/>
</dbReference>
<accession>A0AAN9YSL1</accession>
<dbReference type="InterPro" id="IPR020846">
    <property type="entry name" value="MFS_dom"/>
</dbReference>
<dbReference type="CDD" id="cd17323">
    <property type="entry name" value="MFS_Tpo1_MDR_like"/>
    <property type="match status" value="1"/>
</dbReference>
<gene>
    <name evidence="9" type="ORF">SLS62_004981</name>
</gene>
<feature type="transmembrane region" description="Helical" evidence="7">
    <location>
        <begin position="326"/>
        <end position="345"/>
    </location>
</feature>
<organism evidence="9 10">
    <name type="scientific">Diatrype stigma</name>
    <dbReference type="NCBI Taxonomy" id="117547"/>
    <lineage>
        <taxon>Eukaryota</taxon>
        <taxon>Fungi</taxon>
        <taxon>Dikarya</taxon>
        <taxon>Ascomycota</taxon>
        <taxon>Pezizomycotina</taxon>
        <taxon>Sordariomycetes</taxon>
        <taxon>Xylariomycetidae</taxon>
        <taxon>Xylariales</taxon>
        <taxon>Diatrypaceae</taxon>
        <taxon>Diatrype</taxon>
    </lineage>
</organism>
<keyword evidence="10" id="KW-1185">Reference proteome</keyword>
<dbReference type="PANTHER" id="PTHR23502">
    <property type="entry name" value="MAJOR FACILITATOR SUPERFAMILY"/>
    <property type="match status" value="1"/>
</dbReference>
<evidence type="ECO:0000256" key="4">
    <source>
        <dbReference type="ARBA" id="ARBA00022989"/>
    </source>
</evidence>
<comment type="caution">
    <text evidence="9">The sequence shown here is derived from an EMBL/GenBank/DDBJ whole genome shotgun (WGS) entry which is preliminary data.</text>
</comment>
<dbReference type="Proteomes" id="UP001320420">
    <property type="component" value="Unassembled WGS sequence"/>
</dbReference>
<dbReference type="GO" id="GO:0016020">
    <property type="term" value="C:membrane"/>
    <property type="evidence" value="ECO:0007669"/>
    <property type="project" value="UniProtKB-SubCell"/>
</dbReference>
<feature type="transmembrane region" description="Helical" evidence="7">
    <location>
        <begin position="294"/>
        <end position="314"/>
    </location>
</feature>
<comment type="subcellular location">
    <subcellularLocation>
        <location evidence="1">Membrane</location>
        <topology evidence="1">Multi-pass membrane protein</topology>
    </subcellularLocation>
</comment>
<feature type="transmembrane region" description="Helical" evidence="7">
    <location>
        <begin position="205"/>
        <end position="226"/>
    </location>
</feature>
<dbReference type="SUPFAM" id="SSF103473">
    <property type="entry name" value="MFS general substrate transporter"/>
    <property type="match status" value="1"/>
</dbReference>
<feature type="domain" description="Major facilitator superfamily (MFS) profile" evidence="8">
    <location>
        <begin position="165"/>
        <end position="611"/>
    </location>
</feature>
<feature type="transmembrane region" description="Helical" evidence="7">
    <location>
        <begin position="164"/>
        <end position="185"/>
    </location>
</feature>
<dbReference type="GO" id="GO:0022857">
    <property type="term" value="F:transmembrane transporter activity"/>
    <property type="evidence" value="ECO:0007669"/>
    <property type="project" value="InterPro"/>
</dbReference>
<dbReference type="AlphaFoldDB" id="A0AAN9YSL1"/>
<keyword evidence="3 7" id="KW-0812">Transmembrane</keyword>
<evidence type="ECO:0000256" key="6">
    <source>
        <dbReference type="SAM" id="MobiDB-lite"/>
    </source>
</evidence>
<keyword evidence="4 7" id="KW-1133">Transmembrane helix</keyword>
<sequence>MASDPAASTAAKPEAEAKAAVANHDGTENTQGGAATADSSSTSDFDATTLAQLERKISQAADEGHDADIPSNAGYVLDERGERRRRQSMAERRKSLRKSVASEPEPDLEKGAGGGGEGGAGESGGKDEVGNNDDDDEDSANVVWWNGPDDLENPYNWPSWRKGLNIALVSAMTFISPLASLPILHTAIFAPGVPQVMTEFGSDSLTLASFVVSVYVLGFAAGPLLLAPLSEIYGRVPIYHIGNVGFVAFNVGCALAPSLNALIVFRFFSGMFGSAPLTNGGGTIADMVEQSKRGAAMAAFTVGPLLGPIIGPVAGGFLADAEGWRWTFWLLVITGGAIAISMLLFMRETFAPVLLARKTARLRKETGNVLLRSRLDIGLSPEDYFKRGIVRPIKIFARSPIVAIMAFYMAIVYAYLYLLFTTFTDVFENTYGFTTSTVGLSYLGLGVGSFFGLVIFSATSDKYVKRKAAAAEKAGGAKGGAGMKPEHRLLHLPVGAILLPIGLFIYGWTAEYRVHWIVPIIGTAIIGVGNLMVFMGLQLYLVDAFTIYAASALASNTVVRSIAGAVLPLAGLPMYRALGLGWGNSLLGFIAVALMPVAFLLLKYGEFLRKRFPIKDL</sequence>
<feature type="compositionally biased region" description="Low complexity" evidence="6">
    <location>
        <begin position="1"/>
        <end position="22"/>
    </location>
</feature>
<evidence type="ECO:0000259" key="8">
    <source>
        <dbReference type="PROSITE" id="PS50850"/>
    </source>
</evidence>
<comment type="similarity">
    <text evidence="2">Belongs to the major facilitator superfamily.</text>
</comment>
<feature type="compositionally biased region" description="Gly residues" evidence="6">
    <location>
        <begin position="111"/>
        <end position="123"/>
    </location>
</feature>
<feature type="transmembrane region" description="Helical" evidence="7">
    <location>
        <begin position="440"/>
        <end position="458"/>
    </location>
</feature>
<evidence type="ECO:0000256" key="3">
    <source>
        <dbReference type="ARBA" id="ARBA00022692"/>
    </source>
</evidence>
<feature type="transmembrane region" description="Helical" evidence="7">
    <location>
        <begin position="489"/>
        <end position="508"/>
    </location>
</feature>
<feature type="transmembrane region" description="Helical" evidence="7">
    <location>
        <begin position="263"/>
        <end position="282"/>
    </location>
</feature>
<feature type="transmembrane region" description="Helical" evidence="7">
    <location>
        <begin position="547"/>
        <end position="570"/>
    </location>
</feature>
<dbReference type="Gene3D" id="1.20.1250.20">
    <property type="entry name" value="MFS general substrate transporter like domains"/>
    <property type="match status" value="1"/>
</dbReference>
<evidence type="ECO:0000256" key="2">
    <source>
        <dbReference type="ARBA" id="ARBA00008335"/>
    </source>
</evidence>
<feature type="compositionally biased region" description="Acidic residues" evidence="6">
    <location>
        <begin position="130"/>
        <end position="139"/>
    </location>
</feature>
<feature type="region of interest" description="Disordered" evidence="6">
    <location>
        <begin position="1"/>
        <end position="141"/>
    </location>
</feature>
<protein>
    <recommendedName>
        <fullName evidence="8">Major facilitator superfamily (MFS) profile domain-containing protein</fullName>
    </recommendedName>
</protein>
<dbReference type="InterPro" id="IPR036259">
    <property type="entry name" value="MFS_trans_sf"/>
</dbReference>
<dbReference type="PROSITE" id="PS50850">
    <property type="entry name" value="MFS"/>
    <property type="match status" value="1"/>
</dbReference>
<feature type="compositionally biased region" description="Low complexity" evidence="6">
    <location>
        <begin position="34"/>
        <end position="49"/>
    </location>
</feature>
<feature type="transmembrane region" description="Helical" evidence="7">
    <location>
        <begin position="238"/>
        <end position="257"/>
    </location>
</feature>
<evidence type="ECO:0000256" key="5">
    <source>
        <dbReference type="ARBA" id="ARBA00023136"/>
    </source>
</evidence>
<feature type="transmembrane region" description="Helical" evidence="7">
    <location>
        <begin position="582"/>
        <end position="602"/>
    </location>
</feature>
<evidence type="ECO:0000313" key="10">
    <source>
        <dbReference type="Proteomes" id="UP001320420"/>
    </source>
</evidence>
<evidence type="ECO:0000256" key="1">
    <source>
        <dbReference type="ARBA" id="ARBA00004141"/>
    </source>
</evidence>
<evidence type="ECO:0000256" key="7">
    <source>
        <dbReference type="SAM" id="Phobius"/>
    </source>
</evidence>
<reference evidence="9 10" key="1">
    <citation type="submission" date="2024-02" db="EMBL/GenBank/DDBJ databases">
        <title>De novo assembly and annotation of 12 fungi associated with fruit tree decline syndrome in Ontario, Canada.</title>
        <authorList>
            <person name="Sulman M."/>
            <person name="Ellouze W."/>
            <person name="Ilyukhin E."/>
        </authorList>
    </citation>
    <scope>NUCLEOTIDE SEQUENCE [LARGE SCALE GENOMIC DNA]</scope>
    <source>
        <strain evidence="9 10">M11/M66-122</strain>
    </source>
</reference>
<feature type="transmembrane region" description="Helical" evidence="7">
    <location>
        <begin position="514"/>
        <end position="535"/>
    </location>
</feature>
<dbReference type="InterPro" id="IPR011701">
    <property type="entry name" value="MFS"/>
</dbReference>
<dbReference type="PANTHER" id="PTHR23502:SF68">
    <property type="entry name" value="MULTIDRUG TRANSPORTER, PUTATIVE (AFU_ORTHOLOGUE AFUA_3G01120)-RELATED"/>
    <property type="match status" value="1"/>
</dbReference>
<keyword evidence="5 7" id="KW-0472">Membrane</keyword>
<feature type="compositionally biased region" description="Basic and acidic residues" evidence="6">
    <location>
        <begin position="53"/>
        <end position="68"/>
    </location>
</feature>